<comment type="function">
    <text evidence="1">Catalyzes the hydrolysis of futalosine (FL) to dehypoxanthine futalosine (DHFL) and hypoxanthine, a step in the biosynthesis of menaquinone (MK, vitamin K2).</text>
</comment>
<dbReference type="Proteomes" id="UP001519343">
    <property type="component" value="Unassembled WGS sequence"/>
</dbReference>
<organism evidence="4 5">
    <name type="scientific">Ammoniphilus resinae</name>
    <dbReference type="NCBI Taxonomy" id="861532"/>
    <lineage>
        <taxon>Bacteria</taxon>
        <taxon>Bacillati</taxon>
        <taxon>Bacillota</taxon>
        <taxon>Bacilli</taxon>
        <taxon>Bacillales</taxon>
        <taxon>Paenibacillaceae</taxon>
        <taxon>Aneurinibacillus group</taxon>
        <taxon>Ammoniphilus</taxon>
    </lineage>
</organism>
<dbReference type="InterPro" id="IPR035994">
    <property type="entry name" value="Nucleoside_phosphorylase_sf"/>
</dbReference>
<reference evidence="4 5" key="1">
    <citation type="submission" date="2021-03" db="EMBL/GenBank/DDBJ databases">
        <title>Genomic Encyclopedia of Type Strains, Phase IV (KMG-IV): sequencing the most valuable type-strain genomes for metagenomic binning, comparative biology and taxonomic classification.</title>
        <authorList>
            <person name="Goeker M."/>
        </authorList>
    </citation>
    <scope>NUCLEOTIDE SEQUENCE [LARGE SCALE GENOMIC DNA]</scope>
    <source>
        <strain evidence="4 5">DSM 24738</strain>
    </source>
</reference>
<sequence>MDSGRRRILIMTAVSEEREAVLRGINGKQNIDVILTGVGPVKAAASTARILAKKDYDLVVSAGIAGGFKEMAEIGSLVVANKIVSADLGAEGPEGFLSLDQLGFGASTTVPCEMEQVDQLSQVLTAAGLSVHIGPIVTVSTVTGSDLTAKEMVERVPGAVAEAMEGYGVAVAAKEYGLPVMEVRAISNLVGPRDRSAWRIKEALTALEVASQVLAEVFS</sequence>
<dbReference type="PANTHER" id="PTHR46832">
    <property type="entry name" value="5'-METHYLTHIOADENOSINE/S-ADENOSYLHOMOCYSTEINE NUCLEOSIDASE"/>
    <property type="match status" value="1"/>
</dbReference>
<feature type="domain" description="Nucleoside phosphorylase" evidence="3">
    <location>
        <begin position="23"/>
        <end position="217"/>
    </location>
</feature>
<dbReference type="InterPro" id="IPR000845">
    <property type="entry name" value="Nucleoside_phosphorylase_d"/>
</dbReference>
<keyword evidence="1" id="KW-0474">Menaquinone biosynthesis</keyword>
<dbReference type="HAMAP" id="MF_00991">
    <property type="entry name" value="MqnB"/>
    <property type="match status" value="1"/>
</dbReference>
<dbReference type="EMBL" id="JAGGKT010000003">
    <property type="protein sequence ID" value="MBP1931688.1"/>
    <property type="molecule type" value="Genomic_DNA"/>
</dbReference>
<dbReference type="InterPro" id="IPR019963">
    <property type="entry name" value="FL_hydrolase_MqnB"/>
</dbReference>
<accession>A0ABS4GN44</accession>
<comment type="catalytic activity">
    <reaction evidence="1">
        <text>futalosine + H2O = dehypoxanthine futalosine + hypoxanthine</text>
        <dbReference type="Rhea" id="RHEA:25904"/>
        <dbReference type="ChEBI" id="CHEBI:15377"/>
        <dbReference type="ChEBI" id="CHEBI:17368"/>
        <dbReference type="ChEBI" id="CHEBI:58863"/>
        <dbReference type="ChEBI" id="CHEBI:58864"/>
        <dbReference type="EC" id="3.2.2.26"/>
    </reaction>
</comment>
<dbReference type="Pfam" id="PF01048">
    <property type="entry name" value="PNP_UDP_1"/>
    <property type="match status" value="1"/>
</dbReference>
<comment type="caution">
    <text evidence="4">The sequence shown here is derived from an EMBL/GenBank/DDBJ whole genome shotgun (WGS) entry which is preliminary data.</text>
</comment>
<dbReference type="Gene3D" id="3.40.50.1580">
    <property type="entry name" value="Nucleoside phosphorylase domain"/>
    <property type="match status" value="1"/>
</dbReference>
<evidence type="ECO:0000313" key="4">
    <source>
        <dbReference type="EMBL" id="MBP1931688.1"/>
    </source>
</evidence>
<comment type="similarity">
    <text evidence="1">Belongs to the PNP/UDP phosphorylase family. Futalosine hydrolase subfamily.</text>
</comment>
<dbReference type="NCBIfam" id="TIGR03664">
    <property type="entry name" value="fut_nucase"/>
    <property type="match status" value="1"/>
</dbReference>
<name>A0ABS4GN44_9BACL</name>
<keyword evidence="4" id="KW-0326">Glycosidase</keyword>
<dbReference type="CDD" id="cd17766">
    <property type="entry name" value="futalosine_nucleosidase_MqnB"/>
    <property type="match status" value="1"/>
</dbReference>
<keyword evidence="1 4" id="KW-0378">Hydrolase</keyword>
<proteinExistence type="inferred from homology"/>
<dbReference type="EC" id="3.2.2.26" evidence="1 2"/>
<protein>
    <recommendedName>
        <fullName evidence="1 2">Futalosine hydrolase</fullName>
        <shortName evidence="1">FL hydrolase</shortName>
        <ecNumber evidence="1 2">3.2.2.26</ecNumber>
    </recommendedName>
    <alternativeName>
        <fullName evidence="1">Futalosine nucleosidase</fullName>
    </alternativeName>
    <alternativeName>
        <fullName evidence="1">Menaquinone biosynthetic enzyme MqnB</fullName>
    </alternativeName>
</protein>
<evidence type="ECO:0000259" key="3">
    <source>
        <dbReference type="Pfam" id="PF01048"/>
    </source>
</evidence>
<dbReference type="PANTHER" id="PTHR46832:SF2">
    <property type="entry name" value="FUTALOSINE HYDROLASE"/>
    <property type="match status" value="1"/>
</dbReference>
<dbReference type="RefSeq" id="WP_209809767.1">
    <property type="nucleotide sequence ID" value="NZ_JAGGKT010000003.1"/>
</dbReference>
<evidence type="ECO:0000256" key="1">
    <source>
        <dbReference type="HAMAP-Rule" id="MF_00991"/>
    </source>
</evidence>
<evidence type="ECO:0000313" key="5">
    <source>
        <dbReference type="Proteomes" id="UP001519343"/>
    </source>
</evidence>
<dbReference type="SUPFAM" id="SSF53167">
    <property type="entry name" value="Purine and uridine phosphorylases"/>
    <property type="match status" value="1"/>
</dbReference>
<comment type="pathway">
    <text evidence="1">Quinol/quinone metabolism; menaquinone biosynthesis.</text>
</comment>
<dbReference type="GO" id="GO:0016798">
    <property type="term" value="F:hydrolase activity, acting on glycosyl bonds"/>
    <property type="evidence" value="ECO:0007669"/>
    <property type="project" value="UniProtKB-KW"/>
</dbReference>
<dbReference type="NCBIfam" id="NF006087">
    <property type="entry name" value="PRK08236.1"/>
    <property type="match status" value="1"/>
</dbReference>
<gene>
    <name evidence="1" type="primary">mqnB</name>
    <name evidence="4" type="ORF">J2Z37_001689</name>
</gene>
<evidence type="ECO:0000256" key="2">
    <source>
        <dbReference type="NCBIfam" id="TIGR03664"/>
    </source>
</evidence>
<keyword evidence="5" id="KW-1185">Reference proteome</keyword>